<accession>A0ABT3YBI6</accession>
<protein>
    <submittedName>
        <fullName evidence="1">Uncharacterized protein</fullName>
    </submittedName>
</protein>
<dbReference type="EMBL" id="JAOVZQ010000001">
    <property type="protein sequence ID" value="MCY0093250.1"/>
    <property type="molecule type" value="Genomic_DNA"/>
</dbReference>
<proteinExistence type="predicted"/>
<keyword evidence="2" id="KW-1185">Reference proteome</keyword>
<name>A0ABT3YBI6_9HYPH</name>
<organism evidence="1 2">
    <name type="scientific">Hoeflea ulvae</name>
    <dbReference type="NCBI Taxonomy" id="2983764"/>
    <lineage>
        <taxon>Bacteria</taxon>
        <taxon>Pseudomonadati</taxon>
        <taxon>Pseudomonadota</taxon>
        <taxon>Alphaproteobacteria</taxon>
        <taxon>Hyphomicrobiales</taxon>
        <taxon>Rhizobiaceae</taxon>
        <taxon>Hoeflea</taxon>
    </lineage>
</organism>
<reference evidence="1" key="1">
    <citation type="submission" date="2022-10" db="EMBL/GenBank/DDBJ databases">
        <title>Hoeflea sp. J2-29, isolated from marine algae.</title>
        <authorList>
            <person name="Kristyanto S."/>
            <person name="Kim J.M."/>
            <person name="Jeon C.O."/>
        </authorList>
    </citation>
    <scope>NUCLEOTIDE SEQUENCE</scope>
    <source>
        <strain evidence="1">J2-29</strain>
    </source>
</reference>
<evidence type="ECO:0000313" key="1">
    <source>
        <dbReference type="EMBL" id="MCY0093250.1"/>
    </source>
</evidence>
<evidence type="ECO:0000313" key="2">
    <source>
        <dbReference type="Proteomes" id="UP001081283"/>
    </source>
</evidence>
<sequence length="252" mass="27377">MTVIKLLFTHSALIRLFPLIAALFLIPVTAFAQTDSPVLELANVPDFNERYAGNTQVNGQFLSGLAYSGPITQGALDDLRLGLLRQSEAAPATICVRVMTDDGRYWAANMYRAAGGFSAPPKVPVHTRYAEQLSMYGSDSLLLLATLSENCNDFAGKTYVPAIIGAKRDAAGLLAYVNVSQSRVEARLQIDDQEAMEKVKCKKPIGGARVTYSHICDIPVTETMRGKALHLVISVRGLTGTTTEQRYAVHVE</sequence>
<dbReference type="Proteomes" id="UP001081283">
    <property type="component" value="Unassembled WGS sequence"/>
</dbReference>
<comment type="caution">
    <text evidence="1">The sequence shown here is derived from an EMBL/GenBank/DDBJ whole genome shotgun (WGS) entry which is preliminary data.</text>
</comment>
<dbReference type="RefSeq" id="WP_267611220.1">
    <property type="nucleotide sequence ID" value="NZ_JAOVZQ010000001.1"/>
</dbReference>
<gene>
    <name evidence="1" type="ORF">OEG82_04275</name>
</gene>